<dbReference type="EMBL" id="LWDF02000480">
    <property type="protein sequence ID" value="KAE8246473.1"/>
    <property type="molecule type" value="Genomic_DNA"/>
</dbReference>
<feature type="compositionally biased region" description="Low complexity" evidence="1">
    <location>
        <begin position="129"/>
        <end position="146"/>
    </location>
</feature>
<feature type="compositionally biased region" description="Low complexity" evidence="1">
    <location>
        <begin position="158"/>
        <end position="170"/>
    </location>
</feature>
<gene>
    <name evidence="2" type="ORF">A4X13_0g5774</name>
</gene>
<evidence type="ECO:0000256" key="1">
    <source>
        <dbReference type="SAM" id="MobiDB-lite"/>
    </source>
</evidence>
<keyword evidence="3" id="KW-1185">Reference proteome</keyword>
<accession>A0A177TBL3</accession>
<dbReference type="AlphaFoldDB" id="A0A177TBL3"/>
<evidence type="ECO:0000313" key="3">
    <source>
        <dbReference type="Proteomes" id="UP000077521"/>
    </source>
</evidence>
<proteinExistence type="predicted"/>
<dbReference type="Proteomes" id="UP000077521">
    <property type="component" value="Unassembled WGS sequence"/>
</dbReference>
<protein>
    <submittedName>
        <fullName evidence="2">Uncharacterized protein</fullName>
    </submittedName>
</protein>
<name>A0A177TBL3_9BASI</name>
<sequence>MSIMSSTPAMAPQGWTVSLVRLELAAKLSLYRQQSSSSDDPVQVRAEVIAEVRNFEPDTTQETALRATLGDYSPASESLEEEVKLIENMIMHWSESNERSATISGAMSNAVDGPSTDGTIPTSCSDALSSHPRPASSPSPSESSPSKRPRLSDNTQLASSDSSCAQPSASILSAQTTGPRPTKKASEQFFATSELLFLLCSCLTIERIDLLALSKVSKKLRAVALQVLVHEFSIPLSRTRKALILLRGNPDLVEKIRFLRIWDDDVGCGIACAGICNWRSLGGFLAIVERRSTWPLPHVDLALNPADLTRLLQELSMVPPLLERLAALRVVTGRSDRSSAVWQSPPHPAVTPGRHQTIHALSSIASLICYAQDFTDSNVLRRLHLELWESSQDDDDAFLCSRWSRFTGRVAEYLTDLTFLFSHDFDANFGCEILLEACWRSLRRLEIVGVDKIDEDEDEDASRDLGEALKRFSQTDNQIEDLSLCLSCPQTSTMGWLEGTFPRLKKCSFILHRNDTPRLTSFLLRHPEIRELTLHGPQIDATLLQGRDAPFSALRVFGGSKEAANVLLQHGAKLQHLQLDGLWHLLSPRLPAQLLTDKESAGRITCLDIQLSSWQVDRMLLQLQGLLGAGAFPSLIELLVSANESREKNSSDPVACLEKVLEELTRMNLGTLKALRVRYSETKRLPSDEALEGIPFDFPPALAYLAFCPKNAETAQYYRILRAPPNSTADATTTPGRKLPRLQRLPPSFRLKVNTEDGTWEAPGELRREHSLFDHSGDEPRLKML</sequence>
<evidence type="ECO:0000313" key="2">
    <source>
        <dbReference type="EMBL" id="KAE8246473.1"/>
    </source>
</evidence>
<comment type="caution">
    <text evidence="2">The sequence shown here is derived from an EMBL/GenBank/DDBJ whole genome shotgun (WGS) entry which is preliminary data.</text>
</comment>
<reference evidence="2" key="2">
    <citation type="journal article" date="2019" name="IMA Fungus">
        <title>Genome sequencing and comparison of five Tilletia species to identify candidate genes for the detection of regulated species infecting wheat.</title>
        <authorList>
            <person name="Nguyen H.D.T."/>
            <person name="Sultana T."/>
            <person name="Kesanakurti P."/>
            <person name="Hambleton S."/>
        </authorList>
    </citation>
    <scope>NUCLEOTIDE SEQUENCE</scope>
    <source>
        <strain evidence="2">DAOMC 236416</strain>
    </source>
</reference>
<feature type="compositionally biased region" description="Polar residues" evidence="1">
    <location>
        <begin position="116"/>
        <end position="128"/>
    </location>
</feature>
<organism evidence="2 3">
    <name type="scientific">Tilletia indica</name>
    <dbReference type="NCBI Taxonomy" id="43049"/>
    <lineage>
        <taxon>Eukaryota</taxon>
        <taxon>Fungi</taxon>
        <taxon>Dikarya</taxon>
        <taxon>Basidiomycota</taxon>
        <taxon>Ustilaginomycotina</taxon>
        <taxon>Exobasidiomycetes</taxon>
        <taxon>Tilletiales</taxon>
        <taxon>Tilletiaceae</taxon>
        <taxon>Tilletia</taxon>
    </lineage>
</organism>
<feature type="region of interest" description="Disordered" evidence="1">
    <location>
        <begin position="106"/>
        <end position="182"/>
    </location>
</feature>
<reference evidence="2" key="1">
    <citation type="submission" date="2016-04" db="EMBL/GenBank/DDBJ databases">
        <authorList>
            <person name="Nguyen H.D."/>
            <person name="Samba Siva P."/>
            <person name="Cullis J."/>
            <person name="Levesque C.A."/>
            <person name="Hambleton S."/>
        </authorList>
    </citation>
    <scope>NUCLEOTIDE SEQUENCE</scope>
    <source>
        <strain evidence="2">DAOMC 236416</strain>
    </source>
</reference>